<evidence type="ECO:0000313" key="1">
    <source>
        <dbReference type="EMBL" id="KKM22269.1"/>
    </source>
</evidence>
<dbReference type="AlphaFoldDB" id="A0A0F9IQS5"/>
<protein>
    <submittedName>
        <fullName evidence="1">Uncharacterized protein</fullName>
    </submittedName>
</protein>
<comment type="caution">
    <text evidence="1">The sequence shown here is derived from an EMBL/GenBank/DDBJ whole genome shotgun (WGS) entry which is preliminary data.</text>
</comment>
<name>A0A0F9IQS5_9ZZZZ</name>
<organism evidence="1">
    <name type="scientific">marine sediment metagenome</name>
    <dbReference type="NCBI Taxonomy" id="412755"/>
    <lineage>
        <taxon>unclassified sequences</taxon>
        <taxon>metagenomes</taxon>
        <taxon>ecological metagenomes</taxon>
    </lineage>
</organism>
<gene>
    <name evidence="1" type="ORF">LCGC14_1627020</name>
</gene>
<proteinExistence type="predicted"/>
<reference evidence="1" key="1">
    <citation type="journal article" date="2015" name="Nature">
        <title>Complex archaea that bridge the gap between prokaryotes and eukaryotes.</title>
        <authorList>
            <person name="Spang A."/>
            <person name="Saw J.H."/>
            <person name="Jorgensen S.L."/>
            <person name="Zaremba-Niedzwiedzka K."/>
            <person name="Martijn J."/>
            <person name="Lind A.E."/>
            <person name="van Eijk R."/>
            <person name="Schleper C."/>
            <person name="Guy L."/>
            <person name="Ettema T.J."/>
        </authorList>
    </citation>
    <scope>NUCLEOTIDE SEQUENCE</scope>
</reference>
<sequence>MSVLAKCPHPQTLDGVLVVKLTGSMEPSPLYDAWVKGAGAGLACGQQNGHDHGYFEAQDKYLPLLKGLLGILNRCTGELPDVGPEDMTLLDTASKVIGDTP</sequence>
<accession>A0A0F9IQS5</accession>
<dbReference type="EMBL" id="LAZR01013372">
    <property type="protein sequence ID" value="KKM22269.1"/>
    <property type="molecule type" value="Genomic_DNA"/>
</dbReference>